<evidence type="ECO:0000313" key="1">
    <source>
        <dbReference type="EMBL" id="MBZ6015417.1"/>
    </source>
</evidence>
<dbReference type="EMBL" id="JAHBFV010000006">
    <property type="protein sequence ID" value="MBZ6015417.1"/>
    <property type="molecule type" value="Genomic_DNA"/>
</dbReference>
<dbReference type="Proteomes" id="UP000727071">
    <property type="component" value="Unassembled WGS sequence"/>
</dbReference>
<organism evidence="1 2">
    <name type="scientific">Leuconostoc gelidum subsp. gelidum</name>
    <dbReference type="NCBI Taxonomy" id="1607839"/>
    <lineage>
        <taxon>Bacteria</taxon>
        <taxon>Bacillati</taxon>
        <taxon>Bacillota</taxon>
        <taxon>Bacilli</taxon>
        <taxon>Lactobacillales</taxon>
        <taxon>Lactobacillaceae</taxon>
        <taxon>Leuconostoc</taxon>
        <taxon>Leuconostoc gelidum group</taxon>
    </lineage>
</organism>
<sequence length="56" mass="6321">MIKYIVSEDKVPHKESLGRMSYNIAVAVQELIGGEIYSVDDVTHTISKIRTGDRRT</sequence>
<evidence type="ECO:0000313" key="2">
    <source>
        <dbReference type="Proteomes" id="UP000727071"/>
    </source>
</evidence>
<name>A0AB35FXQ5_LEUGE</name>
<proteinExistence type="predicted"/>
<accession>A0AB35FXQ5</accession>
<dbReference type="RefSeq" id="WP_224155242.1">
    <property type="nucleotide sequence ID" value="NZ_JAHBFV010000006.1"/>
</dbReference>
<dbReference type="AlphaFoldDB" id="A0AB35FXQ5"/>
<reference evidence="1" key="1">
    <citation type="submission" date="2021-05" db="EMBL/GenBank/DDBJ databases">
        <title>Pangenome of Leuconostoc gelidum warrants species status for Leuconostoc gelidum subsp. gasicomitatum.</title>
        <authorList>
            <person name="Johansson P."/>
            <person name="Sade E."/>
            <person name="Hultman J."/>
            <person name="Auvinen P."/>
            <person name="Bjorkroth J."/>
        </authorList>
    </citation>
    <scope>NUCLEOTIDE SEQUENCE</scope>
    <source>
        <strain evidence="1">C220d</strain>
    </source>
</reference>
<comment type="caution">
    <text evidence="1">The sequence shown here is derived from an EMBL/GenBank/DDBJ whole genome shotgun (WGS) entry which is preliminary data.</text>
</comment>
<gene>
    <name evidence="1" type="ORF">KII88_02540</name>
</gene>
<protein>
    <submittedName>
        <fullName evidence="1">Uncharacterized protein</fullName>
    </submittedName>
</protein>